<accession>A0A1H4ZY33</accession>
<evidence type="ECO:0000256" key="5">
    <source>
        <dbReference type="ARBA" id="ARBA00022833"/>
    </source>
</evidence>
<evidence type="ECO:0000313" key="11">
    <source>
        <dbReference type="EMBL" id="SED34230.1"/>
    </source>
</evidence>
<proteinExistence type="inferred from homology"/>
<dbReference type="InterPro" id="IPR036291">
    <property type="entry name" value="NAD(P)-bd_dom_sf"/>
</dbReference>
<dbReference type="PROSITE" id="PS00059">
    <property type="entry name" value="ADH_ZINC"/>
    <property type="match status" value="1"/>
</dbReference>
<dbReference type="SMART" id="SM00829">
    <property type="entry name" value="PKS_ER"/>
    <property type="match status" value="1"/>
</dbReference>
<dbReference type="InterPro" id="IPR013154">
    <property type="entry name" value="ADH-like_N"/>
</dbReference>
<evidence type="ECO:0000256" key="6">
    <source>
        <dbReference type="ARBA" id="ARBA00023002"/>
    </source>
</evidence>
<dbReference type="Pfam" id="PF08240">
    <property type="entry name" value="ADH_N"/>
    <property type="match status" value="1"/>
</dbReference>
<evidence type="ECO:0000256" key="7">
    <source>
        <dbReference type="ARBA" id="ARBA00049164"/>
    </source>
</evidence>
<dbReference type="Pfam" id="PF00107">
    <property type="entry name" value="ADH_zinc_N"/>
    <property type="match status" value="1"/>
</dbReference>
<keyword evidence="6" id="KW-0560">Oxidoreductase</keyword>
<evidence type="ECO:0000259" key="10">
    <source>
        <dbReference type="SMART" id="SM00829"/>
    </source>
</evidence>
<keyword evidence="12" id="KW-1185">Reference proteome</keyword>
<evidence type="ECO:0000313" key="12">
    <source>
        <dbReference type="Proteomes" id="UP000199622"/>
    </source>
</evidence>
<comment type="catalytic activity">
    <reaction evidence="7">
        <text>a secondary alcohol + NAD(+) = a ketone + NADH + H(+)</text>
        <dbReference type="Rhea" id="RHEA:10740"/>
        <dbReference type="ChEBI" id="CHEBI:15378"/>
        <dbReference type="ChEBI" id="CHEBI:17087"/>
        <dbReference type="ChEBI" id="CHEBI:35681"/>
        <dbReference type="ChEBI" id="CHEBI:57540"/>
        <dbReference type="ChEBI" id="CHEBI:57945"/>
        <dbReference type="EC" id="1.1.1.1"/>
    </reaction>
</comment>
<dbReference type="CDD" id="cd08245">
    <property type="entry name" value="CAD"/>
    <property type="match status" value="1"/>
</dbReference>
<evidence type="ECO:0000256" key="4">
    <source>
        <dbReference type="ARBA" id="ARBA00022723"/>
    </source>
</evidence>
<gene>
    <name evidence="11" type="ORF">SAMN04489727_7484</name>
</gene>
<evidence type="ECO:0000256" key="2">
    <source>
        <dbReference type="ARBA" id="ARBA00008072"/>
    </source>
</evidence>
<dbReference type="EC" id="1.1.1.1" evidence="3"/>
<dbReference type="Gene3D" id="3.40.50.720">
    <property type="entry name" value="NAD(P)-binding Rossmann-like Domain"/>
    <property type="match status" value="1"/>
</dbReference>
<dbReference type="InterPro" id="IPR020843">
    <property type="entry name" value="ER"/>
</dbReference>
<comment type="catalytic activity">
    <reaction evidence="8">
        <text>a primary alcohol + NAD(+) = an aldehyde + NADH + H(+)</text>
        <dbReference type="Rhea" id="RHEA:10736"/>
        <dbReference type="ChEBI" id="CHEBI:15378"/>
        <dbReference type="ChEBI" id="CHEBI:15734"/>
        <dbReference type="ChEBI" id="CHEBI:17478"/>
        <dbReference type="ChEBI" id="CHEBI:57540"/>
        <dbReference type="ChEBI" id="CHEBI:57945"/>
        <dbReference type="EC" id="1.1.1.1"/>
    </reaction>
</comment>
<organism evidence="11 12">
    <name type="scientific">Amycolatopsis tolypomycina</name>
    <dbReference type="NCBI Taxonomy" id="208445"/>
    <lineage>
        <taxon>Bacteria</taxon>
        <taxon>Bacillati</taxon>
        <taxon>Actinomycetota</taxon>
        <taxon>Actinomycetes</taxon>
        <taxon>Pseudonocardiales</taxon>
        <taxon>Pseudonocardiaceae</taxon>
        <taxon>Amycolatopsis</taxon>
    </lineage>
</organism>
<evidence type="ECO:0000256" key="9">
    <source>
        <dbReference type="RuleBase" id="RU361277"/>
    </source>
</evidence>
<evidence type="ECO:0000256" key="3">
    <source>
        <dbReference type="ARBA" id="ARBA00013190"/>
    </source>
</evidence>
<dbReference type="Gene3D" id="3.90.180.10">
    <property type="entry name" value="Medium-chain alcohol dehydrogenases, catalytic domain"/>
    <property type="match status" value="1"/>
</dbReference>
<dbReference type="GO" id="GO:0004022">
    <property type="term" value="F:alcohol dehydrogenase (NAD+) activity"/>
    <property type="evidence" value="ECO:0007669"/>
    <property type="project" value="UniProtKB-EC"/>
</dbReference>
<reference evidence="12" key="1">
    <citation type="submission" date="2016-10" db="EMBL/GenBank/DDBJ databases">
        <authorList>
            <person name="Varghese N."/>
            <person name="Submissions S."/>
        </authorList>
    </citation>
    <scope>NUCLEOTIDE SEQUENCE [LARGE SCALE GENOMIC DNA]</scope>
    <source>
        <strain evidence="12">DSM 44544</strain>
    </source>
</reference>
<dbReference type="InterPro" id="IPR011032">
    <property type="entry name" value="GroES-like_sf"/>
</dbReference>
<dbReference type="AlphaFoldDB" id="A0A1H4ZY33"/>
<dbReference type="EMBL" id="FNSO01000004">
    <property type="protein sequence ID" value="SED34230.1"/>
    <property type="molecule type" value="Genomic_DNA"/>
</dbReference>
<evidence type="ECO:0000256" key="8">
    <source>
        <dbReference type="ARBA" id="ARBA00049243"/>
    </source>
</evidence>
<dbReference type="STRING" id="208445.SAMN04489727_7484"/>
<dbReference type="Proteomes" id="UP000199622">
    <property type="component" value="Unassembled WGS sequence"/>
</dbReference>
<keyword evidence="5 9" id="KW-0862">Zinc</keyword>
<dbReference type="GO" id="GO:0005737">
    <property type="term" value="C:cytoplasm"/>
    <property type="evidence" value="ECO:0007669"/>
    <property type="project" value="TreeGrafter"/>
</dbReference>
<dbReference type="GO" id="GO:0008270">
    <property type="term" value="F:zinc ion binding"/>
    <property type="evidence" value="ECO:0007669"/>
    <property type="project" value="InterPro"/>
</dbReference>
<evidence type="ECO:0000256" key="1">
    <source>
        <dbReference type="ARBA" id="ARBA00001947"/>
    </source>
</evidence>
<dbReference type="PANTHER" id="PTHR42940">
    <property type="entry name" value="ALCOHOL DEHYDROGENASE 1-RELATED"/>
    <property type="match status" value="1"/>
</dbReference>
<name>A0A1H4ZY33_9PSEU</name>
<comment type="cofactor">
    <cofactor evidence="1 9">
        <name>Zn(2+)</name>
        <dbReference type="ChEBI" id="CHEBI:29105"/>
    </cofactor>
</comment>
<protein>
    <recommendedName>
        <fullName evidence="3">alcohol dehydrogenase</fullName>
        <ecNumber evidence="3">1.1.1.1</ecNumber>
    </recommendedName>
</protein>
<feature type="domain" description="Enoyl reductase (ER)" evidence="10">
    <location>
        <begin position="11"/>
        <end position="339"/>
    </location>
</feature>
<dbReference type="SUPFAM" id="SSF50129">
    <property type="entry name" value="GroES-like"/>
    <property type="match status" value="1"/>
</dbReference>
<comment type="similarity">
    <text evidence="2 9">Belongs to the zinc-containing alcohol dehydrogenase family.</text>
</comment>
<keyword evidence="4 9" id="KW-0479">Metal-binding</keyword>
<dbReference type="SUPFAM" id="SSF51735">
    <property type="entry name" value="NAD(P)-binding Rossmann-fold domains"/>
    <property type="match status" value="1"/>
</dbReference>
<sequence>MMVMKAAVIPGVNEEWELREVPTPEPGPADVLIRVRASGICSNDVLVTKGMLPFPAFDPAIPGHEPVGEVVAVGDAVTSRQVGDVVGTTWIRGTCGSCDYCRLGLPLSARAAFACAAPVSTGFTVQGGQAEYIVVAADQTVLIPDHLSPELAVPVLCAGYTSWSALRSADPKPGERVAVVGIGGLGHLAVQYARACGFDTIAVTSSPEKHDLARELGASTVVSNGEELRAAGGADVVLVTGTSYRAAADAMTGLNVNGRLVLAGIDVTEPFTLPPMLPFFGLGQRIIGATHNGTEYLREALDLVAAGKVKPLVETFAAEDVAEAVRKVGKGEVRFRAVVTY</sequence>
<dbReference type="PANTHER" id="PTHR42940:SF8">
    <property type="entry name" value="VACUOLAR PROTEIN SORTING-ASSOCIATED PROTEIN 11"/>
    <property type="match status" value="1"/>
</dbReference>
<dbReference type="InterPro" id="IPR013149">
    <property type="entry name" value="ADH-like_C"/>
</dbReference>
<dbReference type="InterPro" id="IPR002328">
    <property type="entry name" value="ADH_Zn_CS"/>
</dbReference>